<evidence type="ECO:0000313" key="3">
    <source>
        <dbReference type="Proteomes" id="UP000887104"/>
    </source>
</evidence>
<keyword evidence="3" id="KW-1185">Reference proteome</keyword>
<feature type="signal peptide" evidence="1">
    <location>
        <begin position="1"/>
        <end position="25"/>
    </location>
</feature>
<organism evidence="2 3">
    <name type="scientific">Shewanella sairae</name>
    <dbReference type="NCBI Taxonomy" id="190310"/>
    <lineage>
        <taxon>Bacteria</taxon>
        <taxon>Pseudomonadati</taxon>
        <taxon>Pseudomonadota</taxon>
        <taxon>Gammaproteobacteria</taxon>
        <taxon>Alteromonadales</taxon>
        <taxon>Shewanellaceae</taxon>
        <taxon>Shewanella</taxon>
    </lineage>
</organism>
<comment type="caution">
    <text evidence="2">The sequence shown here is derived from an EMBL/GenBank/DDBJ whole genome shotgun (WGS) entry which is preliminary data.</text>
</comment>
<dbReference type="RefSeq" id="WP_220778258.1">
    <property type="nucleotide sequence ID" value="NZ_BPEY01000001.1"/>
</dbReference>
<feature type="chain" id="PRO_5046141503" evidence="1">
    <location>
        <begin position="26"/>
        <end position="137"/>
    </location>
</feature>
<keyword evidence="1" id="KW-0732">Signal</keyword>
<name>A0ABQ4NYU2_9GAMM</name>
<evidence type="ECO:0000313" key="2">
    <source>
        <dbReference type="EMBL" id="GIU40163.1"/>
    </source>
</evidence>
<dbReference type="Proteomes" id="UP000887104">
    <property type="component" value="Unassembled WGS sequence"/>
</dbReference>
<sequence length="137" mass="14695">MSKQLAYLAFLVALVSQFILSPAMAMPKYLSASSHPLIQQDTVTPLPQQLTSINQSDNHQDCVPQAVQLSQLKIDCDAVCEQLAAGNCVSHCASAPGIVDHSQLAISIQSSSNSIQANFWSLQTVELSSKNPPPIYA</sequence>
<reference evidence="2" key="1">
    <citation type="submission" date="2021-05" db="EMBL/GenBank/DDBJ databases">
        <title>Molecular characterization for Shewanella algae harboring chromosomal blaOXA-55-like strains isolated from clinical and environment sample.</title>
        <authorList>
            <person name="Ohama Y."/>
            <person name="Aoki K."/>
            <person name="Harada S."/>
            <person name="Moriya K."/>
            <person name="Ishii Y."/>
            <person name="Tateda K."/>
        </authorList>
    </citation>
    <scope>NUCLEOTIDE SEQUENCE</scope>
    <source>
        <strain evidence="2">JCM 11563</strain>
    </source>
</reference>
<proteinExistence type="predicted"/>
<dbReference type="EMBL" id="BPEY01000001">
    <property type="protein sequence ID" value="GIU40163.1"/>
    <property type="molecule type" value="Genomic_DNA"/>
</dbReference>
<accession>A0ABQ4NYU2</accession>
<evidence type="ECO:0000256" key="1">
    <source>
        <dbReference type="SAM" id="SignalP"/>
    </source>
</evidence>
<protein>
    <submittedName>
        <fullName evidence="2">Uncharacterized protein</fullName>
    </submittedName>
</protein>
<gene>
    <name evidence="2" type="ORF">TUM4438_00710</name>
</gene>